<dbReference type="InterPro" id="IPR058534">
    <property type="entry name" value="YjdF"/>
</dbReference>
<keyword evidence="1" id="KW-0472">Membrane</keyword>
<feature type="transmembrane region" description="Helical" evidence="1">
    <location>
        <begin position="121"/>
        <end position="143"/>
    </location>
</feature>
<proteinExistence type="predicted"/>
<organism evidence="2">
    <name type="scientific">bioreactor metagenome</name>
    <dbReference type="NCBI Taxonomy" id="1076179"/>
    <lineage>
        <taxon>unclassified sequences</taxon>
        <taxon>metagenomes</taxon>
        <taxon>ecological metagenomes</taxon>
    </lineage>
</organism>
<reference evidence="2" key="1">
    <citation type="submission" date="2019-08" db="EMBL/GenBank/DDBJ databases">
        <authorList>
            <person name="Kucharzyk K."/>
            <person name="Murdoch R.W."/>
            <person name="Higgins S."/>
            <person name="Loffler F."/>
        </authorList>
    </citation>
    <scope>NUCLEOTIDE SEQUENCE</scope>
</reference>
<keyword evidence="1" id="KW-0812">Transmembrane</keyword>
<gene>
    <name evidence="2" type="primary">yjdF_1</name>
    <name evidence="2" type="ORF">SDC9_18190</name>
</gene>
<accession>A0A644TZK5</accession>
<dbReference type="Pfam" id="PF09997">
    <property type="entry name" value="DUF2238"/>
    <property type="match status" value="1"/>
</dbReference>
<evidence type="ECO:0000313" key="2">
    <source>
        <dbReference type="EMBL" id="MPL72405.1"/>
    </source>
</evidence>
<dbReference type="PIRSF" id="PIRSF020606">
    <property type="entry name" value="UCP020606"/>
    <property type="match status" value="1"/>
</dbReference>
<evidence type="ECO:0000256" key="1">
    <source>
        <dbReference type="SAM" id="Phobius"/>
    </source>
</evidence>
<dbReference type="EMBL" id="VSSQ01000066">
    <property type="protein sequence ID" value="MPL72405.1"/>
    <property type="molecule type" value="Genomic_DNA"/>
</dbReference>
<feature type="transmembrane region" description="Helical" evidence="1">
    <location>
        <begin position="91"/>
        <end position="109"/>
    </location>
</feature>
<dbReference type="AlphaFoldDB" id="A0A644TZK5"/>
<feature type="transmembrane region" description="Helical" evidence="1">
    <location>
        <begin position="20"/>
        <end position="40"/>
    </location>
</feature>
<name>A0A644TZK5_9ZZZZ</name>
<dbReference type="InterPro" id="IPR014509">
    <property type="entry name" value="YjdF-like"/>
</dbReference>
<protein>
    <submittedName>
        <fullName evidence="2">Inner membrane protein YjdF</fullName>
    </submittedName>
</protein>
<comment type="caution">
    <text evidence="2">The sequence shown here is derived from an EMBL/GenBank/DDBJ whole genome shotgun (WGS) entry which is preliminary data.</text>
</comment>
<feature type="transmembrane region" description="Helical" evidence="1">
    <location>
        <begin position="163"/>
        <end position="181"/>
    </location>
</feature>
<sequence>MLTIYFIVLIWSGINPHDRLTWFLEVIPGVMALALFGLTYKTLRFSDFTYTVILLHCLILFVGGHYTYARVPLFYDISEWLGIGRNSYDKVGHLFQGFTPVLVAREFLIRKKIIGKNIWNSITALSFAMAFSAIYELIEWFVALAANNEAEDFLGTQGYVWDTQADMFWALIGGSSMLLLFRKFHDRLITITEETSQKEGQEEK</sequence>
<feature type="transmembrane region" description="Helical" evidence="1">
    <location>
        <begin position="52"/>
        <end position="71"/>
    </location>
</feature>
<keyword evidence="1" id="KW-1133">Transmembrane helix</keyword>